<dbReference type="InterPro" id="IPR002823">
    <property type="entry name" value="DUF112_TM"/>
</dbReference>
<sequence length="511" mass="53296">MHDILQAAAIVFSWQALLVTFLGALAGIIIGSLPGLTVNMGIALLMPLTFTFDGMEGILMLLGVYCGAIYGGSISAILINTPGTPASAATVLDGYPMTLKGEAGRALGLSTASSMFGGLFSALALVIIAPQLAKVATGLSAPDYFALGVFGISIITSVSSHSVIKGLMGGAVGLFIATIGLDPMTAGMRFTFGSYYLMGGLSFVPILVGLFAFSQAMLGVEENIRENREGIVRKVNAKITRVLPTWPDFRRVLPTYVRSSAIGTAIGSIPGTGGDIASFISYTEAKRWSKHPEEFGNGSIEGVSAPEAGANAVAGGAMVPLLTLGIPGDGATAIMMGAFMVQGLQLGPLLFTEHAVDVNTIFIGLFVANLMMGILGFSSLRLFSRVMSVPRKILVPIIFVLCTVGAYSVNNTMTDVFVMMTAGVLAYVALKLDFSMSPVIIGIILGPMIEGNLRRSLIMSDGDPSIFVTSPVSAIFLTIAILTLLLPIVGPKIKAFRKMRAASGGKAENET</sequence>
<gene>
    <name evidence="3" type="ORF">TM49_20205</name>
</gene>
<dbReference type="RefSeq" id="WP_045683863.1">
    <property type="nucleotide sequence ID" value="NZ_CP010803.1"/>
</dbReference>
<dbReference type="STRING" id="1486262.TM49_20205"/>
<protein>
    <submittedName>
        <fullName evidence="3">C4-dicarboxylate ABC transporter permease</fullName>
    </submittedName>
</protein>
<feature type="transmembrane region" description="Helical" evidence="1">
    <location>
        <begin position="171"/>
        <end position="190"/>
    </location>
</feature>
<feature type="transmembrane region" description="Helical" evidence="1">
    <location>
        <begin position="466"/>
        <end position="489"/>
    </location>
</feature>
<feature type="transmembrane region" description="Helical" evidence="1">
    <location>
        <begin position="57"/>
        <end position="79"/>
    </location>
</feature>
<dbReference type="PATRIC" id="fig|1486262.3.peg.4176"/>
<feature type="transmembrane region" description="Helical" evidence="1">
    <location>
        <begin position="361"/>
        <end position="381"/>
    </location>
</feature>
<feature type="transmembrane region" description="Helical" evidence="1">
    <location>
        <begin position="196"/>
        <end position="218"/>
    </location>
</feature>
<dbReference type="EMBL" id="CP010803">
    <property type="protein sequence ID" value="AJY47465.1"/>
    <property type="molecule type" value="Genomic_DNA"/>
</dbReference>
<dbReference type="PANTHER" id="PTHR35342:SF5">
    <property type="entry name" value="TRICARBOXYLIC TRANSPORT PROTEIN"/>
    <property type="match status" value="1"/>
</dbReference>
<dbReference type="OrthoDB" id="9806425at2"/>
<keyword evidence="1" id="KW-1133">Transmembrane helix</keyword>
<dbReference type="Proteomes" id="UP000032611">
    <property type="component" value="Chromosome"/>
</dbReference>
<keyword evidence="1" id="KW-0472">Membrane</keyword>
<dbReference type="Pfam" id="PF01970">
    <property type="entry name" value="TctA"/>
    <property type="match status" value="1"/>
</dbReference>
<feature type="transmembrane region" description="Helical" evidence="1">
    <location>
        <begin position="106"/>
        <end position="132"/>
    </location>
</feature>
<feature type="transmembrane region" description="Helical" evidence="1">
    <location>
        <begin position="393"/>
        <end position="410"/>
    </location>
</feature>
<dbReference type="HOGENOM" id="CLU_022936_2_0_5"/>
<proteinExistence type="predicted"/>
<feature type="transmembrane region" description="Helical" evidence="1">
    <location>
        <begin position="12"/>
        <end position="37"/>
    </location>
</feature>
<evidence type="ECO:0000259" key="2">
    <source>
        <dbReference type="Pfam" id="PF01970"/>
    </source>
</evidence>
<dbReference type="PANTHER" id="PTHR35342">
    <property type="entry name" value="TRICARBOXYLIC TRANSPORT PROTEIN"/>
    <property type="match status" value="1"/>
</dbReference>
<keyword evidence="4" id="KW-1185">Reference proteome</keyword>
<name>A0A0D5LU22_MAREN</name>
<dbReference type="AlphaFoldDB" id="A0A0D5LU22"/>
<dbReference type="KEGG" id="mey:TM49_20205"/>
<feature type="domain" description="DUF112" evidence="2">
    <location>
        <begin position="17"/>
        <end position="441"/>
    </location>
</feature>
<evidence type="ECO:0000256" key="1">
    <source>
        <dbReference type="SAM" id="Phobius"/>
    </source>
</evidence>
<feature type="transmembrane region" description="Helical" evidence="1">
    <location>
        <begin position="416"/>
        <end position="445"/>
    </location>
</feature>
<keyword evidence="1" id="KW-0812">Transmembrane</keyword>
<reference evidence="3 4" key="1">
    <citation type="journal article" date="2015" name="Genome Announc.">
        <title>Complete genome sequence of Martelella endophytica YC6887, which has antifungal activity associated with a halophyte.</title>
        <authorList>
            <person name="Khan A."/>
            <person name="Khan H."/>
            <person name="Chung E.J."/>
            <person name="Hossain M.T."/>
            <person name="Chung Y.R."/>
        </authorList>
    </citation>
    <scope>NUCLEOTIDE SEQUENCE [LARGE SCALE GENOMIC DNA]</scope>
    <source>
        <strain evidence="3">YC6887</strain>
    </source>
</reference>
<accession>A0A0D5LU22</accession>
<evidence type="ECO:0000313" key="3">
    <source>
        <dbReference type="EMBL" id="AJY47465.1"/>
    </source>
</evidence>
<evidence type="ECO:0000313" key="4">
    <source>
        <dbReference type="Proteomes" id="UP000032611"/>
    </source>
</evidence>
<organism evidence="3 4">
    <name type="scientific">Martelella endophytica</name>
    <dbReference type="NCBI Taxonomy" id="1486262"/>
    <lineage>
        <taxon>Bacteria</taxon>
        <taxon>Pseudomonadati</taxon>
        <taxon>Pseudomonadota</taxon>
        <taxon>Alphaproteobacteria</taxon>
        <taxon>Hyphomicrobiales</taxon>
        <taxon>Aurantimonadaceae</taxon>
        <taxon>Martelella</taxon>
    </lineage>
</organism>
<feature type="transmembrane region" description="Helical" evidence="1">
    <location>
        <begin position="144"/>
        <end position="164"/>
    </location>
</feature>